<dbReference type="Pfam" id="PF19569">
    <property type="entry name" value="START_2"/>
    <property type="match status" value="1"/>
</dbReference>
<proteinExistence type="predicted"/>
<dbReference type="InterPro" id="IPR045736">
    <property type="entry name" value="START_2"/>
</dbReference>
<dbReference type="AlphaFoldDB" id="A0A381NH38"/>
<accession>A0A381NH38</accession>
<organism evidence="2">
    <name type="scientific">marine metagenome</name>
    <dbReference type="NCBI Taxonomy" id="408172"/>
    <lineage>
        <taxon>unclassified sequences</taxon>
        <taxon>metagenomes</taxon>
        <taxon>ecological metagenomes</taxon>
    </lineage>
</organism>
<feature type="domain" description="START-like" evidence="1">
    <location>
        <begin position="21"/>
        <end position="150"/>
    </location>
</feature>
<name>A0A381NH38_9ZZZZ</name>
<sequence length="150" mass="17770">MFLVLDFYYIFNILKKNHLMSKQKFVGEYPINASRKMLFPYLSTASGLCEWFADDVNINNINKTLIFIVDGEERIARIDSVKKNRHVKFSFLEDGEVKKDHDYLEFRLEINELTQSVFIRIVEYTETDDLEESFQIWDNLLSQLKEIIGA</sequence>
<dbReference type="InterPro" id="IPR023393">
    <property type="entry name" value="START-like_dom_sf"/>
</dbReference>
<protein>
    <recommendedName>
        <fullName evidence="1">START-like domain-containing protein</fullName>
    </recommendedName>
</protein>
<gene>
    <name evidence="2" type="ORF">METZ01_LOCUS6750</name>
</gene>
<reference evidence="2" key="1">
    <citation type="submission" date="2018-05" db="EMBL/GenBank/DDBJ databases">
        <authorList>
            <person name="Lanie J.A."/>
            <person name="Ng W.-L."/>
            <person name="Kazmierczak K.M."/>
            <person name="Andrzejewski T.M."/>
            <person name="Davidsen T.M."/>
            <person name="Wayne K.J."/>
            <person name="Tettelin H."/>
            <person name="Glass J.I."/>
            <person name="Rusch D."/>
            <person name="Podicherti R."/>
            <person name="Tsui H.-C.T."/>
            <person name="Winkler M.E."/>
        </authorList>
    </citation>
    <scope>NUCLEOTIDE SEQUENCE</scope>
</reference>
<evidence type="ECO:0000259" key="1">
    <source>
        <dbReference type="Pfam" id="PF19569"/>
    </source>
</evidence>
<dbReference type="Gene3D" id="3.30.530.20">
    <property type="match status" value="1"/>
</dbReference>
<dbReference type="SUPFAM" id="SSF55961">
    <property type="entry name" value="Bet v1-like"/>
    <property type="match status" value="1"/>
</dbReference>
<dbReference type="EMBL" id="UINC01000355">
    <property type="protein sequence ID" value="SUZ53896.1"/>
    <property type="molecule type" value="Genomic_DNA"/>
</dbReference>
<evidence type="ECO:0000313" key="2">
    <source>
        <dbReference type="EMBL" id="SUZ53896.1"/>
    </source>
</evidence>